<feature type="region of interest" description="Disordered" evidence="1">
    <location>
        <begin position="110"/>
        <end position="134"/>
    </location>
</feature>
<sequence length="334" mass="36358">MLDPRAGDLVDAVARLCVLRTEDYTLVNTVYKRERNALSQQLACNTDSAAPVSGTESSVTPIAYVSYLTEEIQKREFERCEAERRWCESLREWAHVFLAQLPSPLLDSAVTAEPSSVPAGKTPNSPPSIGAFWKTSPNEKDEVSSFQQVYATVIRHAYELKSADLANAPFAQLHGSACLFDSVQANSEKSHLTSCEASDGEGVAHASSLTGLRRVHSLFFPASSADAPPFAPSSSPTAVLDVVYPLSGDEALPELSRSRLALSRHVWLVLIFLWCHAVSASCTATPPRAPADNRAHEEWLVDTVLHDPASKFLRSQAQLLEALLAKVRKACEGN</sequence>
<name>A0A0N1P9K1_LEPSE</name>
<evidence type="ECO:0000313" key="3">
    <source>
        <dbReference type="Proteomes" id="UP000038009"/>
    </source>
</evidence>
<proteinExistence type="predicted"/>
<comment type="caution">
    <text evidence="2">The sequence shown here is derived from an EMBL/GenBank/DDBJ whole genome shotgun (WGS) entry which is preliminary data.</text>
</comment>
<reference evidence="2 3" key="1">
    <citation type="journal article" date="2015" name="PLoS Pathog.">
        <title>Leptomonas seymouri: Adaptations to the Dixenous Life Cycle Analyzed by Genome Sequencing, Transcriptome Profiling and Co-infection with Leishmania donovani.</title>
        <authorList>
            <person name="Kraeva N."/>
            <person name="Butenko A."/>
            <person name="Hlavacova J."/>
            <person name="Kostygov A."/>
            <person name="Myskova J."/>
            <person name="Grybchuk D."/>
            <person name="Lestinova T."/>
            <person name="Votypka J."/>
            <person name="Volf P."/>
            <person name="Opperdoes F."/>
            <person name="Flegontov P."/>
            <person name="Lukes J."/>
            <person name="Yurchenko V."/>
        </authorList>
    </citation>
    <scope>NUCLEOTIDE SEQUENCE [LARGE SCALE GENOMIC DNA]</scope>
    <source>
        <strain evidence="2 3">ATCC 30220</strain>
    </source>
</reference>
<evidence type="ECO:0000256" key="1">
    <source>
        <dbReference type="SAM" id="MobiDB-lite"/>
    </source>
</evidence>
<evidence type="ECO:0000313" key="2">
    <source>
        <dbReference type="EMBL" id="KPI83633.1"/>
    </source>
</evidence>
<dbReference type="OrthoDB" id="272706at2759"/>
<dbReference type="EMBL" id="LJSK01000345">
    <property type="protein sequence ID" value="KPI83633.1"/>
    <property type="molecule type" value="Genomic_DNA"/>
</dbReference>
<protein>
    <submittedName>
        <fullName evidence="2">Uncharacterized protein</fullName>
    </submittedName>
</protein>
<accession>A0A0N1P9K1</accession>
<keyword evidence="3" id="KW-1185">Reference proteome</keyword>
<dbReference type="Proteomes" id="UP000038009">
    <property type="component" value="Unassembled WGS sequence"/>
</dbReference>
<dbReference type="AlphaFoldDB" id="A0A0N1P9K1"/>
<dbReference type="VEuPathDB" id="TriTrypDB:Lsey_0345_0020"/>
<gene>
    <name evidence="2" type="ORF">ABL78_7322</name>
</gene>
<organism evidence="2 3">
    <name type="scientific">Leptomonas seymouri</name>
    <dbReference type="NCBI Taxonomy" id="5684"/>
    <lineage>
        <taxon>Eukaryota</taxon>
        <taxon>Discoba</taxon>
        <taxon>Euglenozoa</taxon>
        <taxon>Kinetoplastea</taxon>
        <taxon>Metakinetoplastina</taxon>
        <taxon>Trypanosomatida</taxon>
        <taxon>Trypanosomatidae</taxon>
        <taxon>Leishmaniinae</taxon>
        <taxon>Leptomonas</taxon>
    </lineage>
</organism>
<dbReference type="OMA" id="AEMHPIE"/>